<organism evidence="1 2">
    <name type="scientific">Cytobacillus oceanisediminis 2691</name>
    <dbReference type="NCBI Taxonomy" id="1196031"/>
    <lineage>
        <taxon>Bacteria</taxon>
        <taxon>Bacillati</taxon>
        <taxon>Bacillota</taxon>
        <taxon>Bacilli</taxon>
        <taxon>Bacillales</taxon>
        <taxon>Bacillaceae</taxon>
        <taxon>Cytobacillus</taxon>
    </lineage>
</organism>
<name>A0A160M7G8_9BACI</name>
<accession>A0A160M7G8</accession>
<evidence type="ECO:0000313" key="2">
    <source>
        <dbReference type="Proteomes" id="UP000077856"/>
    </source>
</evidence>
<proteinExistence type="predicted"/>
<dbReference type="EMBL" id="CP015506">
    <property type="protein sequence ID" value="AND38447.1"/>
    <property type="molecule type" value="Genomic_DNA"/>
</dbReference>
<protein>
    <submittedName>
        <fullName evidence="1">Uncharacterized protein</fullName>
    </submittedName>
</protein>
<evidence type="ECO:0000313" key="1">
    <source>
        <dbReference type="EMBL" id="AND38447.1"/>
    </source>
</evidence>
<reference evidence="1 2" key="1">
    <citation type="submission" date="2016-04" db="EMBL/GenBank/DDBJ databases">
        <title>Complete genome sequence of Bacillus oceanisediminis strain 2691.</title>
        <authorList>
            <person name="Jeong H."/>
            <person name="Kim H.J."/>
            <person name="Lee D.-W."/>
        </authorList>
    </citation>
    <scope>NUCLEOTIDE SEQUENCE [LARGE SCALE GENOMIC DNA]</scope>
    <source>
        <strain evidence="1 2">2691</strain>
    </source>
</reference>
<gene>
    <name evidence="1" type="ORF">A361_04710</name>
</gene>
<dbReference type="STRING" id="1196031.A361_04710"/>
<dbReference type="AlphaFoldDB" id="A0A160M7G8"/>
<dbReference type="Proteomes" id="UP000077856">
    <property type="component" value="Chromosome"/>
</dbReference>
<sequence>MLNCIGDQELRKAPGSFLFMEDLWRLFFWLWLLFRLHESFMATIFLAQMPFSASSAIHGDHSSASGSFFGFMRASWRPFFWLRCLFRLHEGFMTTILLALAPFSAS</sequence>
<dbReference type="KEGG" id="bon:A361_04710"/>